<dbReference type="EC" id="3.1.21.-" evidence="5"/>
<keyword evidence="5" id="KW-0378">Hydrolase</keyword>
<comment type="caution">
    <text evidence="5">The sequence shown here is derived from an EMBL/GenBank/DDBJ whole genome shotgun (WGS) entry which is preliminary data.</text>
</comment>
<dbReference type="Gene3D" id="3.90.220.20">
    <property type="entry name" value="DNA methylase specificity domains"/>
    <property type="match status" value="1"/>
</dbReference>
<dbReference type="InterPro" id="IPR044946">
    <property type="entry name" value="Restrct_endonuc_typeI_TRD_sf"/>
</dbReference>
<evidence type="ECO:0000256" key="3">
    <source>
        <dbReference type="ARBA" id="ARBA00023125"/>
    </source>
</evidence>
<keyword evidence="5" id="KW-0255">Endonuclease</keyword>
<name>A0ABW4JB11_9LACO</name>
<evidence type="ECO:0000313" key="6">
    <source>
        <dbReference type="Proteomes" id="UP001597267"/>
    </source>
</evidence>
<dbReference type="Pfam" id="PF01420">
    <property type="entry name" value="Methylase_S"/>
    <property type="match status" value="2"/>
</dbReference>
<dbReference type="GO" id="GO:0004519">
    <property type="term" value="F:endonuclease activity"/>
    <property type="evidence" value="ECO:0007669"/>
    <property type="project" value="UniProtKB-KW"/>
</dbReference>
<evidence type="ECO:0000313" key="5">
    <source>
        <dbReference type="EMBL" id="MFD1673093.1"/>
    </source>
</evidence>
<dbReference type="Proteomes" id="UP001597267">
    <property type="component" value="Unassembled WGS sequence"/>
</dbReference>
<evidence type="ECO:0000259" key="4">
    <source>
        <dbReference type="Pfam" id="PF01420"/>
    </source>
</evidence>
<protein>
    <submittedName>
        <fullName evidence="5">Restriction endonuclease subunit S</fullName>
        <ecNumber evidence="5">3.1.21.-</ecNumber>
    </submittedName>
</protein>
<keyword evidence="6" id="KW-1185">Reference proteome</keyword>
<dbReference type="SUPFAM" id="SSF116734">
    <property type="entry name" value="DNA methylase specificity domain"/>
    <property type="match status" value="1"/>
</dbReference>
<accession>A0ABW4JB11</accession>
<organism evidence="5 6">
    <name type="scientific">Agrilactobacillus yilanensis</name>
    <dbReference type="NCBI Taxonomy" id="2485997"/>
    <lineage>
        <taxon>Bacteria</taxon>
        <taxon>Bacillati</taxon>
        <taxon>Bacillota</taxon>
        <taxon>Bacilli</taxon>
        <taxon>Lactobacillales</taxon>
        <taxon>Lactobacillaceae</taxon>
        <taxon>Agrilactobacillus</taxon>
    </lineage>
</organism>
<keyword evidence="5" id="KW-0540">Nuclease</keyword>
<evidence type="ECO:0000256" key="1">
    <source>
        <dbReference type="ARBA" id="ARBA00010923"/>
    </source>
</evidence>
<dbReference type="EMBL" id="JBHTOP010000029">
    <property type="protein sequence ID" value="MFD1673093.1"/>
    <property type="molecule type" value="Genomic_DNA"/>
</dbReference>
<comment type="similarity">
    <text evidence="1">Belongs to the type-I restriction system S methylase family.</text>
</comment>
<feature type="domain" description="Type I restriction modification DNA specificity" evidence="4">
    <location>
        <begin position="211"/>
        <end position="364"/>
    </location>
</feature>
<feature type="domain" description="Type I restriction modification DNA specificity" evidence="4">
    <location>
        <begin position="26"/>
        <end position="179"/>
    </location>
</feature>
<keyword evidence="3" id="KW-0238">DNA-binding</keyword>
<reference evidence="6" key="1">
    <citation type="journal article" date="2019" name="Int. J. Syst. Evol. Microbiol.">
        <title>The Global Catalogue of Microorganisms (GCM) 10K type strain sequencing project: providing services to taxonomists for standard genome sequencing and annotation.</title>
        <authorList>
            <consortium name="The Broad Institute Genomics Platform"/>
            <consortium name="The Broad Institute Genome Sequencing Center for Infectious Disease"/>
            <person name="Wu L."/>
            <person name="Ma J."/>
        </authorList>
    </citation>
    <scope>NUCLEOTIDE SEQUENCE [LARGE SCALE GENOMIC DNA]</scope>
    <source>
        <strain evidence="6">CCM 8896</strain>
    </source>
</reference>
<dbReference type="InterPro" id="IPR000055">
    <property type="entry name" value="Restrct_endonuc_typeI_TRD"/>
</dbReference>
<proteinExistence type="inferred from homology"/>
<evidence type="ECO:0000256" key="2">
    <source>
        <dbReference type="ARBA" id="ARBA00022747"/>
    </source>
</evidence>
<gene>
    <name evidence="5" type="ORF">ACFQ5M_13610</name>
</gene>
<dbReference type="RefSeq" id="WP_125715615.1">
    <property type="nucleotide sequence ID" value="NZ_JBHTOP010000029.1"/>
</dbReference>
<keyword evidence="2" id="KW-0680">Restriction system</keyword>
<sequence>MGSFSDSQRTTTGFSSRPTAITPFERWGVFNVKELYGSATRGKRLKSADRVPGALPFVTAGEAEQGVSAFIGNDVVVFKQNTVTIDMFGSAKYRSYNYGADDHVAVVHTEELSQRAAIFVASALNKAAHTGAFDYSRNFYAKDADALTIKLPVDQKGNPDYKAMDNYIGTLEAGRINALDKYLNDTGLNDYKLTDEESSAVSGFQNGGGITWSKFFLEDLFTIKNTTNLIKSEITDFNGQTPYVGASRECNGITAYINYNQQLLMQGDTLFIGGKTFTVFYQPDDYFSNDSHNIWLKLKTSVLDSKHTYQFMAACIYNALSDKYEWGNSISRAKIRNDSVYLPVLADGTPNYDAMAIYMRAVEKSVIKDVVNWKNVQLADLTNAHYA</sequence>
<dbReference type="GO" id="GO:0016787">
    <property type="term" value="F:hydrolase activity"/>
    <property type="evidence" value="ECO:0007669"/>
    <property type="project" value="UniProtKB-KW"/>
</dbReference>